<name>A0ABQ3K654_9DEIO</name>
<keyword evidence="3" id="KW-0460">Magnesium</keyword>
<organism evidence="4 5">
    <name type="scientific">Deinococcus piscis</name>
    <dbReference type="NCBI Taxonomy" id="394230"/>
    <lineage>
        <taxon>Bacteria</taxon>
        <taxon>Thermotogati</taxon>
        <taxon>Deinococcota</taxon>
        <taxon>Deinococci</taxon>
        <taxon>Deinococcales</taxon>
        <taxon>Deinococcaceae</taxon>
        <taxon>Deinococcus</taxon>
    </lineage>
</organism>
<evidence type="ECO:0000256" key="3">
    <source>
        <dbReference type="ARBA" id="ARBA00022842"/>
    </source>
</evidence>
<dbReference type="SFLD" id="SFLDS00003">
    <property type="entry name" value="Haloacid_Dehalogenase"/>
    <property type="match status" value="1"/>
</dbReference>
<dbReference type="InterPro" id="IPR036412">
    <property type="entry name" value="HAD-like_sf"/>
</dbReference>
<evidence type="ECO:0000256" key="1">
    <source>
        <dbReference type="ARBA" id="ARBA00022723"/>
    </source>
</evidence>
<gene>
    <name evidence="4" type="ORF">GCM10017783_17450</name>
</gene>
<dbReference type="InterPro" id="IPR023214">
    <property type="entry name" value="HAD_sf"/>
</dbReference>
<dbReference type="Gene3D" id="1.10.150.520">
    <property type="match status" value="1"/>
</dbReference>
<dbReference type="PANTHER" id="PTHR46470">
    <property type="entry name" value="N-ACYLNEURAMINATE-9-PHOSPHATASE"/>
    <property type="match status" value="1"/>
</dbReference>
<dbReference type="SFLD" id="SFLDG01129">
    <property type="entry name" value="C1.5:_HAD__Beta-PGM__Phosphata"/>
    <property type="match status" value="1"/>
</dbReference>
<dbReference type="EMBL" id="BNAL01000021">
    <property type="protein sequence ID" value="GHG05392.1"/>
    <property type="molecule type" value="Genomic_DNA"/>
</dbReference>
<evidence type="ECO:0000256" key="2">
    <source>
        <dbReference type="ARBA" id="ARBA00022801"/>
    </source>
</evidence>
<dbReference type="Proteomes" id="UP000632154">
    <property type="component" value="Unassembled WGS sequence"/>
</dbReference>
<dbReference type="InterPro" id="IPR041492">
    <property type="entry name" value="HAD_2"/>
</dbReference>
<evidence type="ECO:0000313" key="5">
    <source>
        <dbReference type="Proteomes" id="UP000632154"/>
    </source>
</evidence>
<keyword evidence="2" id="KW-0378">Hydrolase</keyword>
<dbReference type="SUPFAM" id="SSF56784">
    <property type="entry name" value="HAD-like"/>
    <property type="match status" value="1"/>
</dbReference>
<protein>
    <submittedName>
        <fullName evidence="4">Haloacid dehalogenase</fullName>
    </submittedName>
</protein>
<evidence type="ECO:0000313" key="4">
    <source>
        <dbReference type="EMBL" id="GHG05392.1"/>
    </source>
</evidence>
<dbReference type="CDD" id="cd01427">
    <property type="entry name" value="HAD_like"/>
    <property type="match status" value="1"/>
</dbReference>
<keyword evidence="1" id="KW-0479">Metal-binding</keyword>
<proteinExistence type="predicted"/>
<reference evidence="5" key="1">
    <citation type="journal article" date="2019" name="Int. J. Syst. Evol. Microbiol.">
        <title>The Global Catalogue of Microorganisms (GCM) 10K type strain sequencing project: providing services to taxonomists for standard genome sequencing and annotation.</title>
        <authorList>
            <consortium name="The Broad Institute Genomics Platform"/>
            <consortium name="The Broad Institute Genome Sequencing Center for Infectious Disease"/>
            <person name="Wu L."/>
            <person name="Ma J."/>
        </authorList>
    </citation>
    <scope>NUCLEOTIDE SEQUENCE [LARGE SCALE GENOMIC DNA]</scope>
    <source>
        <strain evidence="5">CGMCC 1.18439</strain>
    </source>
</reference>
<accession>A0ABQ3K654</accession>
<dbReference type="RefSeq" id="WP_189643307.1">
    <property type="nucleotide sequence ID" value="NZ_BNAL01000021.1"/>
</dbReference>
<dbReference type="InterPro" id="IPR051400">
    <property type="entry name" value="HAD-like_hydrolase"/>
</dbReference>
<keyword evidence="5" id="KW-1185">Reference proteome</keyword>
<sequence length="234" mass="26664">MSWKKGLIFDLDDTLYLEQQYVTSGFGAVGSHLSPEPEQAALYAQKLHSYVQQFGDGRAFDHLLEEFPQATEGLTVQQLVEVYRSHMPTLELDQVWREQLQKWRDAGVFLGLISDGALIGQQNKVNVLELESLFDHLILTDQLGREFWKPHRRAYELMQQVSGLQGPQLIYIGDNVLKDFIAPRALGWHTVRLRLPGQVRELLEPASEEARPQAEARSVAELISQLETWLRSAG</sequence>
<dbReference type="PANTHER" id="PTHR46470:SF2">
    <property type="entry name" value="GLYCERALDEHYDE 3-PHOSPHATE PHOSPHATASE"/>
    <property type="match status" value="1"/>
</dbReference>
<dbReference type="Pfam" id="PF13419">
    <property type="entry name" value="HAD_2"/>
    <property type="match status" value="1"/>
</dbReference>
<comment type="caution">
    <text evidence="4">The sequence shown here is derived from an EMBL/GenBank/DDBJ whole genome shotgun (WGS) entry which is preliminary data.</text>
</comment>
<dbReference type="Gene3D" id="3.40.50.1000">
    <property type="entry name" value="HAD superfamily/HAD-like"/>
    <property type="match status" value="1"/>
</dbReference>